<accession>A0ABS0GZE0</accession>
<gene>
    <name evidence="2" type="ORF">I0C86_21590</name>
</gene>
<dbReference type="SMART" id="SM00923">
    <property type="entry name" value="MbtH"/>
    <property type="match status" value="1"/>
</dbReference>
<proteinExistence type="predicted"/>
<sequence length="90" mass="10471">MAHRRFLWVCPYCREIRDGPVPNPFEDPDASYLVLVNDEGQHSLWPVFIDVPEGWTTVFGEASRDDCLEYIEKSWTDLRPKSLIEAMKGQ</sequence>
<dbReference type="Gene3D" id="3.90.820.10">
    <property type="entry name" value="Structural Genomics, Unknown Function 30-nov-00 1gh9 Mol_id"/>
    <property type="match status" value="1"/>
</dbReference>
<dbReference type="InterPro" id="IPR038020">
    <property type="entry name" value="MbtH-like_sf"/>
</dbReference>
<name>A0ABS0GZE0_9ACTN</name>
<protein>
    <submittedName>
        <fullName evidence="2">MbtH family protein</fullName>
    </submittedName>
</protein>
<dbReference type="Proteomes" id="UP000638560">
    <property type="component" value="Unassembled WGS sequence"/>
</dbReference>
<evidence type="ECO:0000259" key="1">
    <source>
        <dbReference type="SMART" id="SM00923"/>
    </source>
</evidence>
<dbReference type="SUPFAM" id="SSF160582">
    <property type="entry name" value="MbtH-like"/>
    <property type="match status" value="1"/>
</dbReference>
<keyword evidence="3" id="KW-1185">Reference proteome</keyword>
<reference evidence="2 3" key="1">
    <citation type="submission" date="2020-11" db="EMBL/GenBank/DDBJ databases">
        <title>A novel isolate from a Black sea contaminated sediment with potential to produce alkanes: Plantactinospora alkalitolerans sp. nov.</title>
        <authorList>
            <person name="Carro L."/>
            <person name="Veyisoglu A."/>
            <person name="Guven K."/>
            <person name="Schumann P."/>
            <person name="Klenk H.-P."/>
            <person name="Sahin N."/>
        </authorList>
    </citation>
    <scope>NUCLEOTIDE SEQUENCE [LARGE SCALE GENOMIC DNA]</scope>
    <source>
        <strain evidence="2 3">S1510</strain>
    </source>
</reference>
<dbReference type="InterPro" id="IPR037407">
    <property type="entry name" value="MLP_fam"/>
</dbReference>
<dbReference type="Pfam" id="PF03621">
    <property type="entry name" value="MbtH"/>
    <property type="match status" value="1"/>
</dbReference>
<comment type="caution">
    <text evidence="2">The sequence shown here is derived from an EMBL/GenBank/DDBJ whole genome shotgun (WGS) entry which is preliminary data.</text>
</comment>
<dbReference type="EMBL" id="JADPUN010000199">
    <property type="protein sequence ID" value="MBF9131535.1"/>
    <property type="molecule type" value="Genomic_DNA"/>
</dbReference>
<feature type="domain" description="MbtH-like" evidence="1">
    <location>
        <begin position="23"/>
        <end position="73"/>
    </location>
</feature>
<organism evidence="2 3">
    <name type="scientific">Plantactinospora alkalitolerans</name>
    <dbReference type="NCBI Taxonomy" id="2789879"/>
    <lineage>
        <taxon>Bacteria</taxon>
        <taxon>Bacillati</taxon>
        <taxon>Actinomycetota</taxon>
        <taxon>Actinomycetes</taxon>
        <taxon>Micromonosporales</taxon>
        <taxon>Micromonosporaceae</taxon>
        <taxon>Plantactinospora</taxon>
    </lineage>
</organism>
<dbReference type="PANTHER" id="PTHR38444">
    <property type="entry name" value="ENTEROBACTIN BIOSYNTHESIS PROTEIN YBDZ"/>
    <property type="match status" value="1"/>
</dbReference>
<dbReference type="PANTHER" id="PTHR38444:SF1">
    <property type="entry name" value="ENTEROBACTIN BIOSYNTHESIS PROTEIN YBDZ"/>
    <property type="match status" value="1"/>
</dbReference>
<dbReference type="InterPro" id="IPR005153">
    <property type="entry name" value="MbtH-like_dom"/>
</dbReference>
<evidence type="ECO:0000313" key="3">
    <source>
        <dbReference type="Proteomes" id="UP000638560"/>
    </source>
</evidence>
<evidence type="ECO:0000313" key="2">
    <source>
        <dbReference type="EMBL" id="MBF9131535.1"/>
    </source>
</evidence>